<gene>
    <name evidence="1" type="ORF">CLOSTASPAR_06587</name>
</gene>
<accession>C0DBD2</accession>
<reference evidence="1 2" key="2">
    <citation type="submission" date="2009-02" db="EMBL/GenBank/DDBJ databases">
        <title>Draft genome sequence of Clostridium asparagiforme (DSM 15981).</title>
        <authorList>
            <person name="Sudarsanam P."/>
            <person name="Ley R."/>
            <person name="Guruge J."/>
            <person name="Turnbaugh P.J."/>
            <person name="Mahowald M."/>
            <person name="Liep D."/>
            <person name="Gordon J."/>
        </authorList>
    </citation>
    <scope>NUCLEOTIDE SEQUENCE [LARGE SCALE GENOMIC DNA]</scope>
    <source>
        <strain evidence="1 2">DSM 15981</strain>
    </source>
</reference>
<dbReference type="EMBL" id="ACCJ01000550">
    <property type="protein sequence ID" value="EEG51307.1"/>
    <property type="molecule type" value="Genomic_DNA"/>
</dbReference>
<dbReference type="HOGENOM" id="CLU_1640805_0_0_9"/>
<dbReference type="AlphaFoldDB" id="C0DBD2"/>
<keyword evidence="2" id="KW-1185">Reference proteome</keyword>
<evidence type="ECO:0000313" key="1">
    <source>
        <dbReference type="EMBL" id="EEG51307.1"/>
    </source>
</evidence>
<name>C0DBD2_9FIRM</name>
<protein>
    <submittedName>
        <fullName evidence="1">Uncharacterized protein</fullName>
    </submittedName>
</protein>
<sequence length="161" mass="18117">MNNAIEKILKIHYNVSSVKAANIIFFECNGPLAQPAGDCWDVMTAGGGLKWRMTSMIKKFLECTTVRARIDMLSNTFLGDWSEQDLNIILSALGFTADDYAAKADKISAIEQYLADYKRKVERENTMNCEAMDKMPVRDEGETIYREKGFAGVLKNALEKD</sequence>
<reference evidence="1 2" key="1">
    <citation type="submission" date="2009-01" db="EMBL/GenBank/DDBJ databases">
        <authorList>
            <person name="Fulton L."/>
            <person name="Clifton S."/>
            <person name="Fulton B."/>
            <person name="Xu J."/>
            <person name="Minx P."/>
            <person name="Pepin K.H."/>
            <person name="Johnson M."/>
            <person name="Bhonagiri V."/>
            <person name="Nash W.E."/>
            <person name="Mardis E.R."/>
            <person name="Wilson R.K."/>
        </authorList>
    </citation>
    <scope>NUCLEOTIDE SEQUENCE [LARGE SCALE GENOMIC DNA]</scope>
    <source>
        <strain evidence="1 2">DSM 15981</strain>
    </source>
</reference>
<organism evidence="1 2">
    <name type="scientific">[Clostridium] asparagiforme DSM 15981</name>
    <dbReference type="NCBI Taxonomy" id="518636"/>
    <lineage>
        <taxon>Bacteria</taxon>
        <taxon>Bacillati</taxon>
        <taxon>Bacillota</taxon>
        <taxon>Clostridia</taxon>
        <taxon>Lachnospirales</taxon>
        <taxon>Lachnospiraceae</taxon>
        <taxon>Enterocloster</taxon>
    </lineage>
</organism>
<dbReference type="Proteomes" id="UP000004756">
    <property type="component" value="Unassembled WGS sequence"/>
</dbReference>
<evidence type="ECO:0000313" key="2">
    <source>
        <dbReference type="Proteomes" id="UP000004756"/>
    </source>
</evidence>
<comment type="caution">
    <text evidence="1">The sequence shown here is derived from an EMBL/GenBank/DDBJ whole genome shotgun (WGS) entry which is preliminary data.</text>
</comment>
<proteinExistence type="predicted"/>